<dbReference type="PANTHER" id="PTHR34294">
    <property type="entry name" value="TRANSCRIPTIONAL REGULATOR-RELATED"/>
    <property type="match status" value="1"/>
</dbReference>
<protein>
    <recommendedName>
        <fullName evidence="5">Sugar-binding domain-containing protein</fullName>
    </recommendedName>
</protein>
<sequence>MRRTRASQPPPAAAVPPVSEDLDHQRLLTRVAWMYFMEGRRQEDIAQALHLNRMRVNRLLTMARESGVVRIEIDSASRPLVELEAQMRERHALKRAFIVPDAGGDERTLGNIGATLGMFLNDLLEDGMTVGTHRGRTCYSLFQGLRAASYPALSVVSLQGDLTPTGQVLPQEVVARLAVTLGASCHYLAAPTYARDAAERDILNGLGMVRSVLALARTCDVAVFSPGALVASQKRILKHLMTDRELDDILALGGVGSILGVIFDASGREIDHDINQRRIGLDLDTLGHIPEVVMVGLGPEKVDVMRVALRRGGITTLVTDEGTARAILAQEPRA</sequence>
<gene>
    <name evidence="6" type="ORF">MMF98_18715</name>
</gene>
<organism evidence="6 7">
    <name type="scientific">Variovorax terrae</name>
    <dbReference type="NCBI Taxonomy" id="2923278"/>
    <lineage>
        <taxon>Bacteria</taxon>
        <taxon>Pseudomonadati</taxon>
        <taxon>Pseudomonadota</taxon>
        <taxon>Betaproteobacteria</taxon>
        <taxon>Burkholderiales</taxon>
        <taxon>Comamonadaceae</taxon>
        <taxon>Variovorax</taxon>
    </lineage>
</organism>
<evidence type="ECO:0000259" key="5">
    <source>
        <dbReference type="Pfam" id="PF04198"/>
    </source>
</evidence>
<evidence type="ECO:0000256" key="3">
    <source>
        <dbReference type="ARBA" id="ARBA00023125"/>
    </source>
</evidence>
<dbReference type="AlphaFoldDB" id="A0A9X1VWU5"/>
<keyword evidence="3" id="KW-0238">DNA-binding</keyword>
<dbReference type="InterPro" id="IPR051054">
    <property type="entry name" value="SorC_transcr_regulators"/>
</dbReference>
<evidence type="ECO:0000256" key="2">
    <source>
        <dbReference type="ARBA" id="ARBA00023015"/>
    </source>
</evidence>
<keyword evidence="7" id="KW-1185">Reference proteome</keyword>
<dbReference type="Gene3D" id="3.40.50.1360">
    <property type="match status" value="1"/>
</dbReference>
<dbReference type="GO" id="GO:0003677">
    <property type="term" value="F:DNA binding"/>
    <property type="evidence" value="ECO:0007669"/>
    <property type="project" value="UniProtKB-KW"/>
</dbReference>
<name>A0A9X1VWU5_9BURK</name>
<dbReference type="Gene3D" id="1.10.10.10">
    <property type="entry name" value="Winged helix-like DNA-binding domain superfamily/Winged helix DNA-binding domain"/>
    <property type="match status" value="1"/>
</dbReference>
<dbReference type="PANTHER" id="PTHR34294:SF1">
    <property type="entry name" value="TRANSCRIPTIONAL REGULATOR LSRR"/>
    <property type="match status" value="1"/>
</dbReference>
<dbReference type="InterPro" id="IPR036388">
    <property type="entry name" value="WH-like_DNA-bd_sf"/>
</dbReference>
<evidence type="ECO:0000256" key="1">
    <source>
        <dbReference type="ARBA" id="ARBA00010466"/>
    </source>
</evidence>
<dbReference type="SUPFAM" id="SSF100950">
    <property type="entry name" value="NagB/RpiA/CoA transferase-like"/>
    <property type="match status" value="1"/>
</dbReference>
<dbReference type="Pfam" id="PF04198">
    <property type="entry name" value="Sugar-bind"/>
    <property type="match status" value="1"/>
</dbReference>
<dbReference type="InterPro" id="IPR037171">
    <property type="entry name" value="NagB/RpiA_transferase-like"/>
</dbReference>
<comment type="similarity">
    <text evidence="1">Belongs to the SorC transcriptional regulatory family.</text>
</comment>
<proteinExistence type="inferred from homology"/>
<dbReference type="InterPro" id="IPR007324">
    <property type="entry name" value="Sugar-bd_dom_put"/>
</dbReference>
<dbReference type="EMBL" id="JALGBI010000002">
    <property type="protein sequence ID" value="MCJ0765251.1"/>
    <property type="molecule type" value="Genomic_DNA"/>
</dbReference>
<evidence type="ECO:0000313" key="6">
    <source>
        <dbReference type="EMBL" id="MCJ0765251.1"/>
    </source>
</evidence>
<evidence type="ECO:0000256" key="4">
    <source>
        <dbReference type="ARBA" id="ARBA00023163"/>
    </source>
</evidence>
<keyword evidence="2" id="KW-0805">Transcription regulation</keyword>
<evidence type="ECO:0000313" key="7">
    <source>
        <dbReference type="Proteomes" id="UP001139447"/>
    </source>
</evidence>
<reference evidence="6" key="1">
    <citation type="submission" date="2022-03" db="EMBL/GenBank/DDBJ databases">
        <authorList>
            <person name="Woo C.Y."/>
        </authorList>
    </citation>
    <scope>NUCLEOTIDE SEQUENCE</scope>
    <source>
        <strain evidence="6">CYS-02</strain>
    </source>
</reference>
<accession>A0A9X1VWU5</accession>
<dbReference type="RefSeq" id="WP_243308416.1">
    <property type="nucleotide sequence ID" value="NZ_JALGBI010000002.1"/>
</dbReference>
<comment type="caution">
    <text evidence="6">The sequence shown here is derived from an EMBL/GenBank/DDBJ whole genome shotgun (WGS) entry which is preliminary data.</text>
</comment>
<keyword evidence="4" id="KW-0804">Transcription</keyword>
<feature type="domain" description="Sugar-binding" evidence="5">
    <location>
        <begin position="81"/>
        <end position="329"/>
    </location>
</feature>
<dbReference type="GO" id="GO:0030246">
    <property type="term" value="F:carbohydrate binding"/>
    <property type="evidence" value="ECO:0007669"/>
    <property type="project" value="InterPro"/>
</dbReference>
<dbReference type="Proteomes" id="UP001139447">
    <property type="component" value="Unassembled WGS sequence"/>
</dbReference>